<feature type="transmembrane region" description="Helical" evidence="5">
    <location>
        <begin position="72"/>
        <end position="94"/>
    </location>
</feature>
<keyword evidence="4 5" id="KW-0472">Membrane</keyword>
<reference evidence="6 7" key="1">
    <citation type="submission" date="2020-03" db="EMBL/GenBank/DDBJ databases">
        <title>Dissostichus mawsoni Genome sequencing and assembly.</title>
        <authorList>
            <person name="Park H."/>
        </authorList>
    </citation>
    <scope>NUCLEOTIDE SEQUENCE [LARGE SCALE GENOMIC DNA]</scope>
    <source>
        <strain evidence="6">DM0001</strain>
        <tissue evidence="6">Muscle</tissue>
    </source>
</reference>
<comment type="caution">
    <text evidence="6">The sequence shown here is derived from an EMBL/GenBank/DDBJ whole genome shotgun (WGS) entry which is preliminary data.</text>
</comment>
<dbReference type="GO" id="GO:0005246">
    <property type="term" value="F:calcium channel regulator activity"/>
    <property type="evidence" value="ECO:0007669"/>
    <property type="project" value="TreeGrafter"/>
</dbReference>
<sequence>MWSTFMVTDEEGRTVGPAASGGAMIAPGGATQGPAALTGMMTGRSTFGGNKRRRTTSTGHAMSEAQEGKIKLAFFVAIVGVVLTVLGVGTEFWVELSPSKSFYNNQTCLTAHYGLWKGCTKSLWVSEIDPNRESCGPAELPGASNCTYFKFFTTGENAVLFQKTTRKNLNVAAAMLALFSLFLMVMGAICITMALSKEIIFFLKPASVCFIMSGVLVLLSLIVFHQSVLAFLASDHTVPLQHNLSWSVSCVGCAGAVLIVGGILFLLLALPYSPWQRTKSFSVPEWKSDLDISRTTKNNLLSTSFNPPERTYTLPTTRQEKSGYNELRGCRHAVEYTIPDREAN</sequence>
<evidence type="ECO:0000256" key="5">
    <source>
        <dbReference type="SAM" id="Phobius"/>
    </source>
</evidence>
<dbReference type="EMBL" id="JAAKFY010000026">
    <property type="protein sequence ID" value="KAF3834168.1"/>
    <property type="molecule type" value="Genomic_DNA"/>
</dbReference>
<dbReference type="PRINTS" id="PR01077">
    <property type="entry name" value="CLAUDIN"/>
</dbReference>
<protein>
    <recommendedName>
        <fullName evidence="8">Voltage-dependent calcium channel gamma-6 subunit</fullName>
    </recommendedName>
</protein>
<gene>
    <name evidence="6" type="ORF">F7725_025372</name>
</gene>
<keyword evidence="7" id="KW-1185">Reference proteome</keyword>
<dbReference type="PANTHER" id="PTHR15025">
    <property type="entry name" value="VOLTAGE-DEPENDENT CALCIUM CHANNEL GAMMA-1 SUBUNIT-RELATED"/>
    <property type="match status" value="1"/>
</dbReference>
<dbReference type="Pfam" id="PF13903">
    <property type="entry name" value="Claudin_2"/>
    <property type="match status" value="1"/>
</dbReference>
<evidence type="ECO:0000256" key="1">
    <source>
        <dbReference type="ARBA" id="ARBA00004141"/>
    </source>
</evidence>
<evidence type="ECO:0000256" key="2">
    <source>
        <dbReference type="ARBA" id="ARBA00022692"/>
    </source>
</evidence>
<keyword evidence="2 5" id="KW-0812">Transmembrane</keyword>
<organism evidence="6 7">
    <name type="scientific">Dissostichus mawsoni</name>
    <name type="common">Antarctic cod</name>
    <dbReference type="NCBI Taxonomy" id="36200"/>
    <lineage>
        <taxon>Eukaryota</taxon>
        <taxon>Metazoa</taxon>
        <taxon>Chordata</taxon>
        <taxon>Craniata</taxon>
        <taxon>Vertebrata</taxon>
        <taxon>Euteleostomi</taxon>
        <taxon>Actinopterygii</taxon>
        <taxon>Neopterygii</taxon>
        <taxon>Teleostei</taxon>
        <taxon>Neoteleostei</taxon>
        <taxon>Acanthomorphata</taxon>
        <taxon>Eupercaria</taxon>
        <taxon>Perciformes</taxon>
        <taxon>Notothenioidei</taxon>
        <taxon>Nototheniidae</taxon>
        <taxon>Dissostichus</taxon>
    </lineage>
</organism>
<name>A0A7J5XCX8_DISMA</name>
<feature type="transmembrane region" description="Helical" evidence="5">
    <location>
        <begin position="171"/>
        <end position="196"/>
    </location>
</feature>
<dbReference type="Gene3D" id="1.20.140.150">
    <property type="match status" value="1"/>
</dbReference>
<feature type="transmembrane region" description="Helical" evidence="5">
    <location>
        <begin position="244"/>
        <end position="270"/>
    </location>
</feature>
<dbReference type="PANTHER" id="PTHR15025:SF7">
    <property type="entry name" value="CALCIUM CHANNEL, VOLTAGE-DEPENDENT, GAMMA SUBUNIT 6A"/>
    <property type="match status" value="1"/>
</dbReference>
<dbReference type="GO" id="GO:1990454">
    <property type="term" value="C:L-type voltage-gated calcium channel complex"/>
    <property type="evidence" value="ECO:0007669"/>
    <property type="project" value="TreeGrafter"/>
</dbReference>
<comment type="subcellular location">
    <subcellularLocation>
        <location evidence="1">Membrane</location>
        <topology evidence="1">Multi-pass membrane protein</topology>
    </subcellularLocation>
</comment>
<keyword evidence="3 5" id="KW-1133">Transmembrane helix</keyword>
<evidence type="ECO:0000313" key="6">
    <source>
        <dbReference type="EMBL" id="KAF3834168.1"/>
    </source>
</evidence>
<dbReference type="InterPro" id="IPR004031">
    <property type="entry name" value="PMP22/EMP/MP20/Claudin"/>
</dbReference>
<evidence type="ECO:0000256" key="3">
    <source>
        <dbReference type="ARBA" id="ARBA00022989"/>
    </source>
</evidence>
<proteinExistence type="predicted"/>
<evidence type="ECO:0000313" key="7">
    <source>
        <dbReference type="Proteomes" id="UP000518266"/>
    </source>
</evidence>
<dbReference type="OrthoDB" id="8890470at2759"/>
<dbReference type="GO" id="GO:1902514">
    <property type="term" value="P:regulation of calcium ion transmembrane transport via high voltage-gated calcium channel"/>
    <property type="evidence" value="ECO:0007669"/>
    <property type="project" value="TreeGrafter"/>
</dbReference>
<evidence type="ECO:0000256" key="4">
    <source>
        <dbReference type="ARBA" id="ARBA00023136"/>
    </source>
</evidence>
<evidence type="ECO:0008006" key="8">
    <source>
        <dbReference type="Google" id="ProtNLM"/>
    </source>
</evidence>
<accession>A0A7J5XCX8</accession>
<dbReference type="AlphaFoldDB" id="A0A7J5XCX8"/>
<dbReference type="Proteomes" id="UP000518266">
    <property type="component" value="Unassembled WGS sequence"/>
</dbReference>
<feature type="transmembrane region" description="Helical" evidence="5">
    <location>
        <begin position="208"/>
        <end position="232"/>
    </location>
</feature>